<gene>
    <name evidence="2" type="ORF">SCUD_LOCUS2136</name>
</gene>
<protein>
    <submittedName>
        <fullName evidence="4">SHSP domain-containing protein</fullName>
    </submittedName>
</protein>
<accession>A0A183JHG2</accession>
<dbReference type="Pfam" id="PF04710">
    <property type="entry name" value="Pellino_FHA"/>
    <property type="match status" value="1"/>
</dbReference>
<evidence type="ECO:0000313" key="4">
    <source>
        <dbReference type="WBParaSite" id="SCUD_0000213501-mRNA-1"/>
    </source>
</evidence>
<evidence type="ECO:0000313" key="3">
    <source>
        <dbReference type="Proteomes" id="UP000279833"/>
    </source>
</evidence>
<proteinExistence type="predicted"/>
<dbReference type="InterPro" id="IPR048334">
    <property type="entry name" value="Pellino_FHA"/>
</dbReference>
<dbReference type="AlphaFoldDB" id="A0A183JHG2"/>
<reference evidence="2 3" key="2">
    <citation type="submission" date="2018-11" db="EMBL/GenBank/DDBJ databases">
        <authorList>
            <consortium name="Pathogen Informatics"/>
        </authorList>
    </citation>
    <scope>NUCLEOTIDE SEQUENCE [LARGE SCALE GENOMIC DNA]</scope>
    <source>
        <strain evidence="2">Dakar</strain>
        <strain evidence="3">Dakar, Senegal</strain>
    </source>
</reference>
<reference evidence="4" key="1">
    <citation type="submission" date="2016-06" db="UniProtKB">
        <authorList>
            <consortium name="WormBaseParasite"/>
        </authorList>
    </citation>
    <scope>IDENTIFICATION</scope>
</reference>
<evidence type="ECO:0000259" key="1">
    <source>
        <dbReference type="Pfam" id="PF04710"/>
    </source>
</evidence>
<dbReference type="Proteomes" id="UP000279833">
    <property type="component" value="Unassembled WGS sequence"/>
</dbReference>
<dbReference type="EMBL" id="UZAK01001960">
    <property type="protein sequence ID" value="VDO72405.1"/>
    <property type="molecule type" value="Genomic_DNA"/>
</dbReference>
<dbReference type="STRING" id="6186.A0A183JHG2"/>
<evidence type="ECO:0000313" key="2">
    <source>
        <dbReference type="EMBL" id="VDO72405.1"/>
    </source>
</evidence>
<dbReference type="WBParaSite" id="SCUD_0000213501-mRNA-1">
    <property type="protein sequence ID" value="SCUD_0000213501-mRNA-1"/>
    <property type="gene ID" value="SCUD_0000213501"/>
</dbReference>
<name>A0A183JHG2_9TREM</name>
<feature type="domain" description="Pellino FHA" evidence="1">
    <location>
        <begin position="4"/>
        <end position="37"/>
    </location>
</feature>
<keyword evidence="3" id="KW-1185">Reference proteome</keyword>
<sequence length="54" mass="6207">MKENFCKERAIKWKCDNSMDGLTTNGVMMLRIPPAKIIEQTNEASGMSYIIIWV</sequence>
<organism evidence="4">
    <name type="scientific">Schistosoma curassoni</name>
    <dbReference type="NCBI Taxonomy" id="6186"/>
    <lineage>
        <taxon>Eukaryota</taxon>
        <taxon>Metazoa</taxon>
        <taxon>Spiralia</taxon>
        <taxon>Lophotrochozoa</taxon>
        <taxon>Platyhelminthes</taxon>
        <taxon>Trematoda</taxon>
        <taxon>Digenea</taxon>
        <taxon>Strigeidida</taxon>
        <taxon>Schistosomatoidea</taxon>
        <taxon>Schistosomatidae</taxon>
        <taxon>Schistosoma</taxon>
    </lineage>
</organism>